<gene>
    <name evidence="5" type="ORF">DN820_20225</name>
</gene>
<dbReference type="SUPFAM" id="SSF51735">
    <property type="entry name" value="NAD(P)-binding Rossmann-fold domains"/>
    <property type="match status" value="1"/>
</dbReference>
<dbReference type="Gene3D" id="3.40.50.720">
    <property type="entry name" value="NAD(P)-binding Rossmann-like Domain"/>
    <property type="match status" value="1"/>
</dbReference>
<dbReference type="Proteomes" id="UP000306753">
    <property type="component" value="Unassembled WGS sequence"/>
</dbReference>
<evidence type="ECO:0000313" key="5">
    <source>
        <dbReference type="EMBL" id="TLX61675.1"/>
    </source>
</evidence>
<comment type="caution">
    <text evidence="5">The sequence shown here is derived from an EMBL/GenBank/DDBJ whole genome shotgun (WGS) entry which is preliminary data.</text>
</comment>
<dbReference type="InterPro" id="IPR002347">
    <property type="entry name" value="SDR_fam"/>
</dbReference>
<keyword evidence="6" id="KW-1185">Reference proteome</keyword>
<name>A0A5R9QAG0_9GAMM</name>
<dbReference type="EMBL" id="QLAG01000037">
    <property type="protein sequence ID" value="TLX61675.1"/>
    <property type="molecule type" value="Genomic_DNA"/>
</dbReference>
<keyword evidence="4" id="KW-1133">Transmembrane helix</keyword>
<dbReference type="Pfam" id="PF00106">
    <property type="entry name" value="adh_short"/>
    <property type="match status" value="1"/>
</dbReference>
<evidence type="ECO:0000256" key="2">
    <source>
        <dbReference type="ARBA" id="ARBA00023002"/>
    </source>
</evidence>
<dbReference type="InterPro" id="IPR036291">
    <property type="entry name" value="NAD(P)-bd_dom_sf"/>
</dbReference>
<dbReference type="PROSITE" id="PS00061">
    <property type="entry name" value="ADH_SHORT"/>
    <property type="match status" value="1"/>
</dbReference>
<dbReference type="InterPro" id="IPR020904">
    <property type="entry name" value="Sc_DH/Rdtase_CS"/>
</dbReference>
<dbReference type="GO" id="GO:0016020">
    <property type="term" value="C:membrane"/>
    <property type="evidence" value="ECO:0007669"/>
    <property type="project" value="TreeGrafter"/>
</dbReference>
<dbReference type="PRINTS" id="PR00080">
    <property type="entry name" value="SDRFAMILY"/>
</dbReference>
<comment type="similarity">
    <text evidence="1 3">Belongs to the short-chain dehydrogenases/reductases (SDR) family.</text>
</comment>
<evidence type="ECO:0000256" key="4">
    <source>
        <dbReference type="SAM" id="Phobius"/>
    </source>
</evidence>
<evidence type="ECO:0000256" key="3">
    <source>
        <dbReference type="RuleBase" id="RU000363"/>
    </source>
</evidence>
<keyword evidence="4" id="KW-0472">Membrane</keyword>
<dbReference type="RefSeq" id="WP_138412741.1">
    <property type="nucleotide sequence ID" value="NZ_QLAG01000037.1"/>
</dbReference>
<dbReference type="PRINTS" id="PR00081">
    <property type="entry name" value="GDHRDH"/>
</dbReference>
<dbReference type="AlphaFoldDB" id="A0A5R9QAG0"/>
<dbReference type="NCBIfam" id="NF004792">
    <property type="entry name" value="PRK06139.1"/>
    <property type="match status" value="1"/>
</dbReference>
<reference evidence="5 6" key="1">
    <citation type="journal article" date="2017" name="Eur. J. Clin. Microbiol. Infect. Dis.">
        <title>Uncommonly isolated clinical Pseudomonas: identification and phylogenetic assignation.</title>
        <authorList>
            <person name="Mulet M."/>
            <person name="Gomila M."/>
            <person name="Ramirez A."/>
            <person name="Cardew S."/>
            <person name="Moore E.R."/>
            <person name="Lalucat J."/>
            <person name="Garcia-Valdes E."/>
        </authorList>
    </citation>
    <scope>NUCLEOTIDE SEQUENCE [LARGE SCALE GENOMIC DNA]</scope>
    <source>
        <strain evidence="5 6">SD129</strain>
    </source>
</reference>
<evidence type="ECO:0000256" key="1">
    <source>
        <dbReference type="ARBA" id="ARBA00006484"/>
    </source>
</evidence>
<evidence type="ECO:0000313" key="6">
    <source>
        <dbReference type="Proteomes" id="UP000306753"/>
    </source>
</evidence>
<organism evidence="5 6">
    <name type="scientific">Stutzerimonas nosocomialis</name>
    <dbReference type="NCBI Taxonomy" id="1056496"/>
    <lineage>
        <taxon>Bacteria</taxon>
        <taxon>Pseudomonadati</taxon>
        <taxon>Pseudomonadota</taxon>
        <taxon>Gammaproteobacteria</taxon>
        <taxon>Pseudomonadales</taxon>
        <taxon>Pseudomonadaceae</taxon>
        <taxon>Stutzerimonas</taxon>
    </lineage>
</organism>
<proteinExistence type="inferred from homology"/>
<sequence length="324" mass="34132">MSLRNLLGAVVVITGASSGIGRAAAQCFARHGARLVLAARDEQALNDAVGECERLGAEAIAVPTDVTSSDSMEALGSAAAAFGQGRIDVWVNNAGVGAVGAFDETPLDAHEQVVQTDLLGYLRGAHVVLPYFKQQNSGVLINTLSVGSWVAQPYAVAYSAAKYGLRGFSEALRGELAKWPDIHVCDVYPAVVDTPGFRDGGNCAGRSLQPPPPLYDPRRVAAAMVELAMRPRRTTTVGATATLLRLAHFVTPGFDRISGLLTGMALNRADRLPTSSGNLFHPPSGQRRVHGGWRGGEEGDRKMLLAGGIAVGLFGLFLCCRRKG</sequence>
<keyword evidence="2" id="KW-0560">Oxidoreductase</keyword>
<dbReference type="PANTHER" id="PTHR44196:SF1">
    <property type="entry name" value="DEHYDROGENASE_REDUCTASE SDR FAMILY MEMBER 7B"/>
    <property type="match status" value="1"/>
</dbReference>
<accession>A0A5R9QAG0</accession>
<protein>
    <submittedName>
        <fullName evidence="5">Short chain dehydrogenase</fullName>
    </submittedName>
</protein>
<keyword evidence="4" id="KW-0812">Transmembrane</keyword>
<feature type="transmembrane region" description="Helical" evidence="4">
    <location>
        <begin position="303"/>
        <end position="320"/>
    </location>
</feature>
<dbReference type="PANTHER" id="PTHR44196">
    <property type="entry name" value="DEHYDROGENASE/REDUCTASE SDR FAMILY MEMBER 7B"/>
    <property type="match status" value="1"/>
</dbReference>
<dbReference type="GO" id="GO:0016491">
    <property type="term" value="F:oxidoreductase activity"/>
    <property type="evidence" value="ECO:0007669"/>
    <property type="project" value="UniProtKB-KW"/>
</dbReference>